<evidence type="ECO:0000313" key="2">
    <source>
        <dbReference type="Proteomes" id="UP000190750"/>
    </source>
</evidence>
<dbReference type="Proteomes" id="UP000190750">
    <property type="component" value="Unassembled WGS sequence"/>
</dbReference>
<dbReference type="RefSeq" id="WP_078363440.1">
    <property type="nucleotide sequence ID" value="NZ_MTJN01000002.1"/>
</dbReference>
<dbReference type="EMBL" id="MTJN01000002">
    <property type="protein sequence ID" value="OOV05657.1"/>
    <property type="molecule type" value="Genomic_DNA"/>
</dbReference>
<organism evidence="1 2">
    <name type="scientific">Rhodoferax fermentans</name>
    <dbReference type="NCBI Taxonomy" id="28066"/>
    <lineage>
        <taxon>Bacteria</taxon>
        <taxon>Pseudomonadati</taxon>
        <taxon>Pseudomonadota</taxon>
        <taxon>Betaproteobacteria</taxon>
        <taxon>Burkholderiales</taxon>
        <taxon>Comamonadaceae</taxon>
        <taxon>Rhodoferax</taxon>
    </lineage>
</organism>
<name>A0A1T1ANP3_RHOFE</name>
<proteinExistence type="predicted"/>
<protein>
    <submittedName>
        <fullName evidence="1">Uncharacterized protein</fullName>
    </submittedName>
</protein>
<reference evidence="1 2" key="1">
    <citation type="submission" date="2017-01" db="EMBL/GenBank/DDBJ databases">
        <title>Genome sequencing of Rhodoferax fermentans JCM 7819.</title>
        <authorList>
            <person name="Kim Y.J."/>
            <person name="Farh M.E.-A."/>
            <person name="Yang D.-C."/>
        </authorList>
    </citation>
    <scope>NUCLEOTIDE SEQUENCE [LARGE SCALE GENOMIC DNA]</scope>
    <source>
        <strain evidence="1 2">JCM 7819</strain>
    </source>
</reference>
<dbReference type="STRING" id="28066.RF819_02075"/>
<comment type="caution">
    <text evidence="1">The sequence shown here is derived from an EMBL/GenBank/DDBJ whole genome shotgun (WGS) entry which is preliminary data.</text>
</comment>
<keyword evidence="2" id="KW-1185">Reference proteome</keyword>
<evidence type="ECO:0000313" key="1">
    <source>
        <dbReference type="EMBL" id="OOV05657.1"/>
    </source>
</evidence>
<gene>
    <name evidence="1" type="ORF">RF819_02075</name>
</gene>
<dbReference type="AlphaFoldDB" id="A0A1T1ANP3"/>
<accession>A0A1T1ANP3</accession>
<sequence>MSDAPTLAAVVHTQSDELWDVIALLEGARELPFKNQGESGERLIRQAIERIQGVQAAFDPYI</sequence>